<dbReference type="AlphaFoldDB" id="A0A0F9TBW6"/>
<name>A0A0F9TBW6_9ZZZZ</name>
<accession>A0A0F9TBW6</accession>
<sequence>MVDEKVPEPTIKDLEKKLNEFIMKYQMDIETLNRILSTYEDKISVLENQYHDLSFRFKQFQINLTKSEESL</sequence>
<dbReference type="EMBL" id="LAZR01000292">
    <property type="protein sequence ID" value="KKN76654.1"/>
    <property type="molecule type" value="Genomic_DNA"/>
</dbReference>
<protein>
    <submittedName>
        <fullName evidence="2">Uncharacterized protein</fullName>
    </submittedName>
</protein>
<gene>
    <name evidence="2" type="ORF">LCGC14_0368510</name>
</gene>
<evidence type="ECO:0000313" key="2">
    <source>
        <dbReference type="EMBL" id="KKN76654.1"/>
    </source>
</evidence>
<keyword evidence="1" id="KW-0175">Coiled coil</keyword>
<reference evidence="2" key="1">
    <citation type="journal article" date="2015" name="Nature">
        <title>Complex archaea that bridge the gap between prokaryotes and eukaryotes.</title>
        <authorList>
            <person name="Spang A."/>
            <person name="Saw J.H."/>
            <person name="Jorgensen S.L."/>
            <person name="Zaremba-Niedzwiedzka K."/>
            <person name="Martijn J."/>
            <person name="Lind A.E."/>
            <person name="van Eijk R."/>
            <person name="Schleper C."/>
            <person name="Guy L."/>
            <person name="Ettema T.J."/>
        </authorList>
    </citation>
    <scope>NUCLEOTIDE SEQUENCE</scope>
</reference>
<evidence type="ECO:0000256" key="1">
    <source>
        <dbReference type="SAM" id="Coils"/>
    </source>
</evidence>
<feature type="coiled-coil region" evidence="1">
    <location>
        <begin position="22"/>
        <end position="49"/>
    </location>
</feature>
<organism evidence="2">
    <name type="scientific">marine sediment metagenome</name>
    <dbReference type="NCBI Taxonomy" id="412755"/>
    <lineage>
        <taxon>unclassified sequences</taxon>
        <taxon>metagenomes</taxon>
        <taxon>ecological metagenomes</taxon>
    </lineage>
</organism>
<comment type="caution">
    <text evidence="2">The sequence shown here is derived from an EMBL/GenBank/DDBJ whole genome shotgun (WGS) entry which is preliminary data.</text>
</comment>
<proteinExistence type="predicted"/>